<proteinExistence type="predicted"/>
<organism evidence="3 4">
    <name type="scientific">Streptomonospora halophila</name>
    <dbReference type="NCBI Taxonomy" id="427369"/>
    <lineage>
        <taxon>Bacteria</taxon>
        <taxon>Bacillati</taxon>
        <taxon>Actinomycetota</taxon>
        <taxon>Actinomycetes</taxon>
        <taxon>Streptosporangiales</taxon>
        <taxon>Nocardiopsidaceae</taxon>
        <taxon>Streptomonospora</taxon>
    </lineage>
</organism>
<dbReference type="Gene3D" id="2.120.10.30">
    <property type="entry name" value="TolB, C-terminal domain"/>
    <property type="match status" value="3"/>
</dbReference>
<keyword evidence="1" id="KW-0677">Repeat</keyword>
<dbReference type="SUPFAM" id="SSF63829">
    <property type="entry name" value="Calcium-dependent phosphotriesterase"/>
    <property type="match status" value="1"/>
</dbReference>
<dbReference type="PANTHER" id="PTHR46388:SF2">
    <property type="entry name" value="NHL REPEAT-CONTAINING PROTEIN 2"/>
    <property type="match status" value="1"/>
</dbReference>
<dbReference type="InterPro" id="IPR056822">
    <property type="entry name" value="TEN_NHL"/>
</dbReference>
<dbReference type="Pfam" id="PF25021">
    <property type="entry name" value="TEN_NHL"/>
    <property type="match status" value="1"/>
</dbReference>
<evidence type="ECO:0000259" key="2">
    <source>
        <dbReference type="Pfam" id="PF25021"/>
    </source>
</evidence>
<evidence type="ECO:0000313" key="3">
    <source>
        <dbReference type="EMBL" id="GAA4958326.1"/>
    </source>
</evidence>
<dbReference type="PANTHER" id="PTHR46388">
    <property type="entry name" value="NHL REPEAT-CONTAINING PROTEIN 2"/>
    <property type="match status" value="1"/>
</dbReference>
<dbReference type="InterPro" id="IPR001258">
    <property type="entry name" value="NHL_repeat"/>
</dbReference>
<dbReference type="EMBL" id="BAABIK010000053">
    <property type="protein sequence ID" value="GAA4958326.1"/>
    <property type="molecule type" value="Genomic_DNA"/>
</dbReference>
<dbReference type="Proteomes" id="UP001499993">
    <property type="component" value="Unassembled WGS sequence"/>
</dbReference>
<evidence type="ECO:0000313" key="4">
    <source>
        <dbReference type="Proteomes" id="UP001499993"/>
    </source>
</evidence>
<dbReference type="InterPro" id="IPR011042">
    <property type="entry name" value="6-blade_b-propeller_TolB-like"/>
</dbReference>
<accession>A0ABP9H000</accession>
<keyword evidence="4" id="KW-1185">Reference proteome</keyword>
<dbReference type="Pfam" id="PF01436">
    <property type="entry name" value="NHL"/>
    <property type="match status" value="2"/>
</dbReference>
<feature type="domain" description="Teneurin NHL" evidence="2">
    <location>
        <begin position="68"/>
        <end position="107"/>
    </location>
</feature>
<evidence type="ECO:0000256" key="1">
    <source>
        <dbReference type="ARBA" id="ARBA00022737"/>
    </source>
</evidence>
<name>A0ABP9H000_9ACTN</name>
<protein>
    <recommendedName>
        <fullName evidence="2">Teneurin NHL domain-containing protein</fullName>
    </recommendedName>
</protein>
<sequence>MPLGRSAARSRSGSGAVRAGARRRIRALALAALALAPAGCGAPTESDEPGTIDTVVGSGQTGWLEGGYGGDAGDARSARLNAPRALAFSADGTLYIADTDNNRVRSVDPDSGTVNTVAGGGSRDWAGAESATEVALPEVTDLAVDAYGDTLYIAAMLENQVAAVDLTDGSIEILAGRDDGTAIDMREREAERLRGLWWPSGVAVGPDDTLYIADSGNGRVVAVGPHRGRDTGHPDAEHIRVVAGNGAAAPDAGSWEGGTPPDGEFGDLGRLTVGDDGSVYFVDATLGLRKIDGYDHTVGPAWNPDLPRNPQALAVAPESGTLYAADGARNRVLAYVPGRRQPVVVAGTGAHGFSGDGGPARQAALDSPGGLAISAGGDLYIADTHNHRIRVVNDVAAAVGELTD</sequence>
<dbReference type="RefSeq" id="WP_345559420.1">
    <property type="nucleotide sequence ID" value="NZ_BAABIK010000053.1"/>
</dbReference>
<comment type="caution">
    <text evidence="3">The sequence shown here is derived from an EMBL/GenBank/DDBJ whole genome shotgun (WGS) entry which is preliminary data.</text>
</comment>
<gene>
    <name evidence="3" type="ORF">GCM10023224_50360</name>
</gene>
<reference evidence="4" key="1">
    <citation type="journal article" date="2019" name="Int. J. Syst. Evol. Microbiol.">
        <title>The Global Catalogue of Microorganisms (GCM) 10K type strain sequencing project: providing services to taxonomists for standard genome sequencing and annotation.</title>
        <authorList>
            <consortium name="The Broad Institute Genomics Platform"/>
            <consortium name="The Broad Institute Genome Sequencing Center for Infectious Disease"/>
            <person name="Wu L."/>
            <person name="Ma J."/>
        </authorList>
    </citation>
    <scope>NUCLEOTIDE SEQUENCE [LARGE SCALE GENOMIC DNA]</scope>
    <source>
        <strain evidence="4">JCM 18123</strain>
    </source>
</reference>